<dbReference type="AlphaFoldDB" id="X1RN98"/>
<organism evidence="1">
    <name type="scientific">marine sediment metagenome</name>
    <dbReference type="NCBI Taxonomy" id="412755"/>
    <lineage>
        <taxon>unclassified sequences</taxon>
        <taxon>metagenomes</taxon>
        <taxon>ecological metagenomes</taxon>
    </lineage>
</organism>
<protein>
    <submittedName>
        <fullName evidence="1">Uncharacterized protein</fullName>
    </submittedName>
</protein>
<name>X1RN98_9ZZZZ</name>
<comment type="caution">
    <text evidence="1">The sequence shown here is derived from an EMBL/GenBank/DDBJ whole genome shotgun (WGS) entry which is preliminary data.</text>
</comment>
<evidence type="ECO:0000313" key="1">
    <source>
        <dbReference type="EMBL" id="GAI56974.1"/>
    </source>
</evidence>
<gene>
    <name evidence="1" type="ORF">S06H3_60431</name>
</gene>
<sequence length="65" mass="7678">MHLSAESAKPRRMQGAYVSEREVKRVMEFFKKKGMPPIFKNELEENLKTELEKREMDETGEMAET</sequence>
<dbReference type="EMBL" id="BARV01039420">
    <property type="protein sequence ID" value="GAI56974.1"/>
    <property type="molecule type" value="Genomic_DNA"/>
</dbReference>
<feature type="non-terminal residue" evidence="1">
    <location>
        <position position="65"/>
    </location>
</feature>
<accession>X1RN98</accession>
<reference evidence="1" key="1">
    <citation type="journal article" date="2014" name="Front. Microbiol.">
        <title>High frequency of phylogenetically diverse reductive dehalogenase-homologous genes in deep subseafloor sedimentary metagenomes.</title>
        <authorList>
            <person name="Kawai M."/>
            <person name="Futagami T."/>
            <person name="Toyoda A."/>
            <person name="Takaki Y."/>
            <person name="Nishi S."/>
            <person name="Hori S."/>
            <person name="Arai W."/>
            <person name="Tsubouchi T."/>
            <person name="Morono Y."/>
            <person name="Uchiyama I."/>
            <person name="Ito T."/>
            <person name="Fujiyama A."/>
            <person name="Inagaki F."/>
            <person name="Takami H."/>
        </authorList>
    </citation>
    <scope>NUCLEOTIDE SEQUENCE</scope>
    <source>
        <strain evidence="1">Expedition CK06-06</strain>
    </source>
</reference>
<proteinExistence type="predicted"/>